<comment type="caution">
    <text evidence="1">The sequence shown here is derived from an EMBL/GenBank/DDBJ whole genome shotgun (WGS) entry which is preliminary data.</text>
</comment>
<organism evidence="1 2">
    <name type="scientific">Adhaeribacter arboris</name>
    <dbReference type="NCBI Taxonomy" id="2072846"/>
    <lineage>
        <taxon>Bacteria</taxon>
        <taxon>Pseudomonadati</taxon>
        <taxon>Bacteroidota</taxon>
        <taxon>Cytophagia</taxon>
        <taxon>Cytophagales</taxon>
        <taxon>Hymenobacteraceae</taxon>
        <taxon>Adhaeribacter</taxon>
    </lineage>
</organism>
<dbReference type="EMBL" id="PYFT01000001">
    <property type="protein sequence ID" value="PSR54166.1"/>
    <property type="molecule type" value="Genomic_DNA"/>
</dbReference>
<dbReference type="AlphaFoldDB" id="A0A2T2YF67"/>
<dbReference type="Proteomes" id="UP000240357">
    <property type="component" value="Unassembled WGS sequence"/>
</dbReference>
<evidence type="ECO:0000313" key="2">
    <source>
        <dbReference type="Proteomes" id="UP000240357"/>
    </source>
</evidence>
<proteinExistence type="predicted"/>
<gene>
    <name evidence="1" type="ORF">AHMF7605_11855</name>
</gene>
<name>A0A2T2YF67_9BACT</name>
<protein>
    <submittedName>
        <fullName evidence="1">Uncharacterized protein</fullName>
    </submittedName>
</protein>
<reference evidence="1 2" key="1">
    <citation type="submission" date="2018-03" db="EMBL/GenBank/DDBJ databases">
        <title>Adhaeribacter sp. HMF7605 Genome sequencing and assembly.</title>
        <authorList>
            <person name="Kang H."/>
            <person name="Kang J."/>
            <person name="Cha I."/>
            <person name="Kim H."/>
            <person name="Joh K."/>
        </authorList>
    </citation>
    <scope>NUCLEOTIDE SEQUENCE [LARGE SCALE GENOMIC DNA]</scope>
    <source>
        <strain evidence="1 2">HMF7605</strain>
    </source>
</reference>
<evidence type="ECO:0000313" key="1">
    <source>
        <dbReference type="EMBL" id="PSR54166.1"/>
    </source>
</evidence>
<keyword evidence="2" id="KW-1185">Reference proteome</keyword>
<sequence length="74" mass="8914">MCLFVEDKIMERVAEVKVLLVENVCEVCKIGTMQQTDMPILLSNPPKWEHKCTYCEHRDWYTLKYPYQKFEKVN</sequence>
<accession>A0A2T2YF67</accession>